<dbReference type="PANTHER" id="PTHR47272">
    <property type="entry name" value="DDE_TNP_1_7 DOMAIN-CONTAINING PROTEIN"/>
    <property type="match status" value="1"/>
</dbReference>
<dbReference type="InterPro" id="IPR029526">
    <property type="entry name" value="PGBD"/>
</dbReference>
<feature type="region of interest" description="Disordered" evidence="1">
    <location>
        <begin position="63"/>
        <end position="86"/>
    </location>
</feature>
<dbReference type="Pfam" id="PF13843">
    <property type="entry name" value="DDE_Tnp_1_7"/>
    <property type="match status" value="1"/>
</dbReference>
<feature type="compositionally biased region" description="Polar residues" evidence="1">
    <location>
        <begin position="69"/>
        <end position="86"/>
    </location>
</feature>
<accession>A0A4C1ZA28</accession>
<evidence type="ECO:0000259" key="2">
    <source>
        <dbReference type="Pfam" id="PF13843"/>
    </source>
</evidence>
<evidence type="ECO:0000313" key="4">
    <source>
        <dbReference type="Proteomes" id="UP000299102"/>
    </source>
</evidence>
<gene>
    <name evidence="3" type="ORF">EVAR_55197_1</name>
</gene>
<comment type="caution">
    <text evidence="3">The sequence shown here is derived from an EMBL/GenBank/DDBJ whole genome shotgun (WGS) entry which is preliminary data.</text>
</comment>
<name>A0A4C1ZA28_EUMVA</name>
<dbReference type="EMBL" id="BGZK01001736">
    <property type="protein sequence ID" value="GBP85436.1"/>
    <property type="molecule type" value="Genomic_DNA"/>
</dbReference>
<evidence type="ECO:0000313" key="3">
    <source>
        <dbReference type="EMBL" id="GBP85436.1"/>
    </source>
</evidence>
<proteinExistence type="predicted"/>
<dbReference type="AlphaFoldDB" id="A0A4C1ZA28"/>
<organism evidence="3 4">
    <name type="scientific">Eumeta variegata</name>
    <name type="common">Bagworm moth</name>
    <name type="synonym">Eumeta japonica</name>
    <dbReference type="NCBI Taxonomy" id="151549"/>
    <lineage>
        <taxon>Eukaryota</taxon>
        <taxon>Metazoa</taxon>
        <taxon>Ecdysozoa</taxon>
        <taxon>Arthropoda</taxon>
        <taxon>Hexapoda</taxon>
        <taxon>Insecta</taxon>
        <taxon>Pterygota</taxon>
        <taxon>Neoptera</taxon>
        <taxon>Endopterygota</taxon>
        <taxon>Lepidoptera</taxon>
        <taxon>Glossata</taxon>
        <taxon>Ditrysia</taxon>
        <taxon>Tineoidea</taxon>
        <taxon>Psychidae</taxon>
        <taxon>Oiketicinae</taxon>
        <taxon>Eumeta</taxon>
    </lineage>
</organism>
<dbReference type="STRING" id="151549.A0A4C1ZA28"/>
<dbReference type="OrthoDB" id="122438at2759"/>
<protein>
    <recommendedName>
        <fullName evidence="2">PiggyBac transposable element-derived protein domain-containing protein</fullName>
    </recommendedName>
</protein>
<keyword evidence="4" id="KW-1185">Reference proteome</keyword>
<feature type="domain" description="PiggyBac transposable element-derived protein" evidence="2">
    <location>
        <begin position="129"/>
        <end position="213"/>
    </location>
</feature>
<dbReference type="PANTHER" id="PTHR47272:SF1">
    <property type="entry name" value="PIGGYBAC TRANSPOSABLE ELEMENT-DERIVED PROTEIN 3-LIKE"/>
    <property type="match status" value="1"/>
</dbReference>
<dbReference type="Proteomes" id="UP000299102">
    <property type="component" value="Unassembled WGS sequence"/>
</dbReference>
<reference evidence="3 4" key="1">
    <citation type="journal article" date="2019" name="Commun. Biol.">
        <title>The bagworm genome reveals a unique fibroin gene that provides high tensile strength.</title>
        <authorList>
            <person name="Kono N."/>
            <person name="Nakamura H."/>
            <person name="Ohtoshi R."/>
            <person name="Tomita M."/>
            <person name="Numata K."/>
            <person name="Arakawa K."/>
        </authorList>
    </citation>
    <scope>NUCLEOTIDE SEQUENCE [LARGE SCALE GENOMIC DNA]</scope>
</reference>
<evidence type="ECO:0000256" key="1">
    <source>
        <dbReference type="SAM" id="MobiDB-lite"/>
    </source>
</evidence>
<sequence length="219" mass="25113">MKSLTDKDIENYLNQIEGGERSEDDLDVSDVEDFCSSRQELHNDLENPVDDENDYCDDDLSLIEDPPATSESHQVPQVPFPSTTQASRRATMKGLVWKVKKLILNPDQITFRGNTTYPAELRDQAAGGTPYTFFSYIFTSQILQKIVEESNLYAVQTNVQKPLNLSEAELRKFISVLIYMSVIKYPNVRLYWSNKVGFEPIKKIMTINRFETIKISSLQ</sequence>